<dbReference type="PROSITE" id="PS51329">
    <property type="entry name" value="C_CAP_COFACTOR_C"/>
    <property type="match status" value="1"/>
</dbReference>
<dbReference type="AlphaFoldDB" id="A0A1W0WD75"/>
<evidence type="ECO:0000256" key="1">
    <source>
        <dbReference type="ARBA" id="ARBA00008848"/>
    </source>
</evidence>
<dbReference type="GO" id="GO:0007021">
    <property type="term" value="P:tubulin complex assembly"/>
    <property type="evidence" value="ECO:0007669"/>
    <property type="project" value="TreeGrafter"/>
</dbReference>
<dbReference type="Gene3D" id="2.160.20.70">
    <property type="match status" value="1"/>
</dbReference>
<keyword evidence="5" id="KW-1185">Reference proteome</keyword>
<dbReference type="Proteomes" id="UP000192578">
    <property type="component" value="Unassembled WGS sequence"/>
</dbReference>
<dbReference type="InterPro" id="IPR016098">
    <property type="entry name" value="CAP/MinC_C"/>
</dbReference>
<evidence type="ECO:0000256" key="2">
    <source>
        <dbReference type="ARBA" id="ARBA00023186"/>
    </source>
</evidence>
<dbReference type="PANTHER" id="PTHR15139:SF0">
    <property type="entry name" value="TUBULIN-SPECIFIC CHAPERONE C"/>
    <property type="match status" value="1"/>
</dbReference>
<dbReference type="Pfam" id="PF07986">
    <property type="entry name" value="TBCC"/>
    <property type="match status" value="1"/>
</dbReference>
<dbReference type="InterPro" id="IPR012945">
    <property type="entry name" value="Tubulin-bd_cofactor_C_dom"/>
</dbReference>
<name>A0A1W0WD75_HYPEX</name>
<comment type="caution">
    <text evidence="4">The sequence shown here is derived from an EMBL/GenBank/DDBJ whole genome shotgun (WGS) entry which is preliminary data.</text>
</comment>
<keyword evidence="2" id="KW-0143">Chaperone</keyword>
<dbReference type="SMART" id="SM00673">
    <property type="entry name" value="CARP"/>
    <property type="match status" value="2"/>
</dbReference>
<sequence length="328" mass="35788">MANSNTPLHHEIHVAEDLALPSKRAAVYKIVQSVKDDLTSVEERLGEIAAGTTTSTGSDGKVVEDLAKTLQQLQATLGDTAEYLPAFEQRLLQTRIFNANRVLSDRRSQANASQGFSFRRAPKTGKLSKTSLVGSDLPDAVLATSKTVSSNSGLSIDQGDTIGMQNCSGVEKKFERSVLRGKDVVLSSLVDCKIFLEGTASTLNLKNLKGCLVIAGPIRTSVFMTGCRDCTVAVACQQLRIHDSENLRCYVHLTSGGIVEDTKNCAFAPYTVSYPGLDCDFVEANLRAETNDNWQHIEDFNYVVSNKRSPNWTVIPEEERKAFGDTSF</sequence>
<proteinExistence type="inferred from homology"/>
<comment type="similarity">
    <text evidence="1">Belongs to the TBCC family.</text>
</comment>
<dbReference type="OrthoDB" id="194775at2759"/>
<evidence type="ECO:0000313" key="5">
    <source>
        <dbReference type="Proteomes" id="UP000192578"/>
    </source>
</evidence>
<gene>
    <name evidence="4" type="ORF">BV898_12662</name>
</gene>
<dbReference type="InterPro" id="IPR006599">
    <property type="entry name" value="CARP_motif"/>
</dbReference>
<accession>A0A1W0WD75</accession>
<evidence type="ECO:0000259" key="3">
    <source>
        <dbReference type="PROSITE" id="PS51329"/>
    </source>
</evidence>
<dbReference type="GO" id="GO:0005737">
    <property type="term" value="C:cytoplasm"/>
    <property type="evidence" value="ECO:0007669"/>
    <property type="project" value="TreeGrafter"/>
</dbReference>
<evidence type="ECO:0000313" key="4">
    <source>
        <dbReference type="EMBL" id="OQV13122.1"/>
    </source>
</evidence>
<dbReference type="PANTHER" id="PTHR15139">
    <property type="entry name" value="TUBULIN FOLDING COFACTOR C"/>
    <property type="match status" value="1"/>
</dbReference>
<feature type="domain" description="C-CAP/cofactor C-like" evidence="3">
    <location>
        <begin position="138"/>
        <end position="302"/>
    </location>
</feature>
<dbReference type="InterPro" id="IPR017901">
    <property type="entry name" value="C-CAP_CF_C-like"/>
</dbReference>
<reference evidence="5" key="1">
    <citation type="submission" date="2017-01" db="EMBL/GenBank/DDBJ databases">
        <title>Comparative genomics of anhydrobiosis in the tardigrade Hypsibius dujardini.</title>
        <authorList>
            <person name="Yoshida Y."/>
            <person name="Koutsovoulos G."/>
            <person name="Laetsch D."/>
            <person name="Stevens L."/>
            <person name="Kumar S."/>
            <person name="Horikawa D."/>
            <person name="Ishino K."/>
            <person name="Komine S."/>
            <person name="Tomita M."/>
            <person name="Blaxter M."/>
            <person name="Arakawa K."/>
        </authorList>
    </citation>
    <scope>NUCLEOTIDE SEQUENCE [LARGE SCALE GENOMIC DNA]</scope>
    <source>
        <strain evidence="5">Z151</strain>
    </source>
</reference>
<dbReference type="EMBL" id="MTYJ01000130">
    <property type="protein sequence ID" value="OQV13122.1"/>
    <property type="molecule type" value="Genomic_DNA"/>
</dbReference>
<dbReference type="GO" id="GO:0007023">
    <property type="term" value="P:post-chaperonin tubulin folding pathway"/>
    <property type="evidence" value="ECO:0007669"/>
    <property type="project" value="InterPro"/>
</dbReference>
<protein>
    <submittedName>
        <fullName evidence="4">Tubulin-specific chaperone C</fullName>
    </submittedName>
</protein>
<organism evidence="4 5">
    <name type="scientific">Hypsibius exemplaris</name>
    <name type="common">Freshwater tardigrade</name>
    <dbReference type="NCBI Taxonomy" id="2072580"/>
    <lineage>
        <taxon>Eukaryota</taxon>
        <taxon>Metazoa</taxon>
        <taxon>Ecdysozoa</taxon>
        <taxon>Tardigrada</taxon>
        <taxon>Eutardigrada</taxon>
        <taxon>Parachela</taxon>
        <taxon>Hypsibioidea</taxon>
        <taxon>Hypsibiidae</taxon>
        <taxon>Hypsibius</taxon>
    </lineage>
</organism>
<dbReference type="InterPro" id="IPR027684">
    <property type="entry name" value="TBCC"/>
</dbReference>